<proteinExistence type="predicted"/>
<feature type="DNA-binding region" description="OmpR/PhoB-type" evidence="9">
    <location>
        <begin position="126"/>
        <end position="222"/>
    </location>
</feature>
<dbReference type="PANTHER" id="PTHR48111">
    <property type="entry name" value="REGULATOR OF RPOS"/>
    <property type="match status" value="1"/>
</dbReference>
<dbReference type="GO" id="GO:0000156">
    <property type="term" value="F:phosphorelay response regulator activity"/>
    <property type="evidence" value="ECO:0007669"/>
    <property type="project" value="TreeGrafter"/>
</dbReference>
<dbReference type="Pfam" id="PF00486">
    <property type="entry name" value="Trans_reg_C"/>
    <property type="match status" value="1"/>
</dbReference>
<evidence type="ECO:0000256" key="5">
    <source>
        <dbReference type="ARBA" id="ARBA00023125"/>
    </source>
</evidence>
<dbReference type="RefSeq" id="WP_138003239.1">
    <property type="nucleotide sequence ID" value="NZ_QGQD01000069.1"/>
</dbReference>
<dbReference type="Proteomes" id="UP000306509">
    <property type="component" value="Unassembled WGS sequence"/>
</dbReference>
<evidence type="ECO:0000256" key="2">
    <source>
        <dbReference type="ARBA" id="ARBA00022553"/>
    </source>
</evidence>
<dbReference type="InterPro" id="IPR036388">
    <property type="entry name" value="WH-like_DNA-bd_sf"/>
</dbReference>
<dbReference type="EMBL" id="QGQD01000069">
    <property type="protein sequence ID" value="TLC99424.1"/>
    <property type="molecule type" value="Genomic_DNA"/>
</dbReference>
<dbReference type="AlphaFoldDB" id="A0A4U8Q3R7"/>
<keyword evidence="2 8" id="KW-0597">Phosphoprotein</keyword>
<evidence type="ECO:0000256" key="3">
    <source>
        <dbReference type="ARBA" id="ARBA00023012"/>
    </source>
</evidence>
<dbReference type="CDD" id="cd00383">
    <property type="entry name" value="trans_reg_C"/>
    <property type="match status" value="1"/>
</dbReference>
<keyword evidence="6" id="KW-0804">Transcription</keyword>
<dbReference type="SMART" id="SM00448">
    <property type="entry name" value="REC"/>
    <property type="match status" value="1"/>
</dbReference>
<accession>A0A4U8Q3R7</accession>
<dbReference type="CDD" id="cd17574">
    <property type="entry name" value="REC_OmpR"/>
    <property type="match status" value="1"/>
</dbReference>
<dbReference type="InterPro" id="IPR001867">
    <property type="entry name" value="OmpR/PhoB-type_DNA-bd"/>
</dbReference>
<dbReference type="GO" id="GO:0032993">
    <property type="term" value="C:protein-DNA complex"/>
    <property type="evidence" value="ECO:0007669"/>
    <property type="project" value="TreeGrafter"/>
</dbReference>
<dbReference type="InterPro" id="IPR039420">
    <property type="entry name" value="WalR-like"/>
</dbReference>
<dbReference type="SMART" id="SM00862">
    <property type="entry name" value="Trans_reg_C"/>
    <property type="match status" value="1"/>
</dbReference>
<feature type="domain" description="Response regulatory" evidence="10">
    <location>
        <begin position="4"/>
        <end position="117"/>
    </location>
</feature>
<dbReference type="Gene3D" id="1.10.10.10">
    <property type="entry name" value="Winged helix-like DNA-binding domain superfamily/Winged helix DNA-binding domain"/>
    <property type="match status" value="1"/>
</dbReference>
<dbReference type="Pfam" id="PF00072">
    <property type="entry name" value="Response_reg"/>
    <property type="match status" value="1"/>
</dbReference>
<evidence type="ECO:0000256" key="9">
    <source>
        <dbReference type="PROSITE-ProRule" id="PRU01091"/>
    </source>
</evidence>
<protein>
    <recommendedName>
        <fullName evidence="1">Stage 0 sporulation protein A homolog</fullName>
    </recommendedName>
</protein>
<evidence type="ECO:0000259" key="11">
    <source>
        <dbReference type="PROSITE" id="PS51755"/>
    </source>
</evidence>
<evidence type="ECO:0000256" key="8">
    <source>
        <dbReference type="PROSITE-ProRule" id="PRU00169"/>
    </source>
</evidence>
<evidence type="ECO:0000256" key="6">
    <source>
        <dbReference type="ARBA" id="ARBA00023163"/>
    </source>
</evidence>
<dbReference type="Gene3D" id="3.40.50.2300">
    <property type="match status" value="1"/>
</dbReference>
<dbReference type="Gene3D" id="6.10.250.690">
    <property type="match status" value="1"/>
</dbReference>
<dbReference type="PROSITE" id="PS51755">
    <property type="entry name" value="OMPR_PHOB"/>
    <property type="match status" value="1"/>
</dbReference>
<dbReference type="SUPFAM" id="SSF52172">
    <property type="entry name" value="CheY-like"/>
    <property type="match status" value="1"/>
</dbReference>
<dbReference type="GO" id="GO:0005829">
    <property type="term" value="C:cytosol"/>
    <property type="evidence" value="ECO:0007669"/>
    <property type="project" value="TreeGrafter"/>
</dbReference>
<gene>
    <name evidence="12" type="primary">phoB_1</name>
    <name evidence="12" type="ORF">DSM106044_03627</name>
</gene>
<keyword evidence="13" id="KW-1185">Reference proteome</keyword>
<dbReference type="PANTHER" id="PTHR48111:SF1">
    <property type="entry name" value="TWO-COMPONENT RESPONSE REGULATOR ORR33"/>
    <property type="match status" value="1"/>
</dbReference>
<evidence type="ECO:0000313" key="13">
    <source>
        <dbReference type="Proteomes" id="UP000306509"/>
    </source>
</evidence>
<name>A0A4U8Q3R7_9FIRM</name>
<organism evidence="12 13">
    <name type="scientific">Robinsoniella peoriensis</name>
    <dbReference type="NCBI Taxonomy" id="180332"/>
    <lineage>
        <taxon>Bacteria</taxon>
        <taxon>Bacillati</taxon>
        <taxon>Bacillota</taxon>
        <taxon>Clostridia</taxon>
        <taxon>Lachnospirales</taxon>
        <taxon>Lachnospiraceae</taxon>
        <taxon>Robinsoniella</taxon>
    </lineage>
</organism>
<dbReference type="GO" id="GO:0006355">
    <property type="term" value="P:regulation of DNA-templated transcription"/>
    <property type="evidence" value="ECO:0007669"/>
    <property type="project" value="InterPro"/>
</dbReference>
<keyword evidence="4" id="KW-0805">Transcription regulation</keyword>
<comment type="function">
    <text evidence="7">May play the central regulatory role in sporulation. It may be an element of the effector pathway responsible for the activation of sporulation genes in response to nutritional stress. Spo0A may act in concert with spo0H (a sigma factor) to control the expression of some genes that are critical to the sporulation process.</text>
</comment>
<evidence type="ECO:0000259" key="10">
    <source>
        <dbReference type="PROSITE" id="PS50110"/>
    </source>
</evidence>
<feature type="domain" description="OmpR/PhoB-type" evidence="11">
    <location>
        <begin position="126"/>
        <end position="222"/>
    </location>
</feature>
<keyword evidence="3" id="KW-0902">Two-component regulatory system</keyword>
<feature type="modified residue" description="4-aspartylphosphate" evidence="8">
    <location>
        <position position="53"/>
    </location>
</feature>
<dbReference type="GO" id="GO:0000976">
    <property type="term" value="F:transcription cis-regulatory region binding"/>
    <property type="evidence" value="ECO:0007669"/>
    <property type="project" value="TreeGrafter"/>
</dbReference>
<dbReference type="PROSITE" id="PS50110">
    <property type="entry name" value="RESPONSE_REGULATORY"/>
    <property type="match status" value="1"/>
</dbReference>
<evidence type="ECO:0000256" key="7">
    <source>
        <dbReference type="ARBA" id="ARBA00024867"/>
    </source>
</evidence>
<sequence length="223" mass="25484">MKNTLLLVEDEILIQEMVADFFTVQGWQTACFDNGREALAYLQRNEVQMVLLDVMIPGMNGFEVCKEIRKNMEIPVIFLTALEAENMQLRGYGCGADDYITKPFSLPVLLAKVNALAQRTSKDRKERILQKGILTLNPEQRKVTASGRECIMADKEYQLLLYFMENENRVLSREQILNQVWGVDAEILDRVVDKHIVKLRQALGDAGSYIRTVSKAGYSFQIQ</sequence>
<comment type="caution">
    <text evidence="12">The sequence shown here is derived from an EMBL/GenBank/DDBJ whole genome shotgun (WGS) entry which is preliminary data.</text>
</comment>
<evidence type="ECO:0000256" key="4">
    <source>
        <dbReference type="ARBA" id="ARBA00023015"/>
    </source>
</evidence>
<dbReference type="FunFam" id="3.40.50.2300:FF:000001">
    <property type="entry name" value="DNA-binding response regulator PhoB"/>
    <property type="match status" value="1"/>
</dbReference>
<dbReference type="InterPro" id="IPR011006">
    <property type="entry name" value="CheY-like_superfamily"/>
</dbReference>
<keyword evidence="5 9" id="KW-0238">DNA-binding</keyword>
<evidence type="ECO:0000256" key="1">
    <source>
        <dbReference type="ARBA" id="ARBA00018672"/>
    </source>
</evidence>
<reference evidence="12 13" key="1">
    <citation type="journal article" date="2019" name="Anaerobe">
        <title>Detection of Robinsoniella peoriensis in multiple bone samples of a trauma patient.</title>
        <authorList>
            <person name="Schrottner P."/>
            <person name="Hartwich K."/>
            <person name="Bunk B."/>
            <person name="Schober I."/>
            <person name="Helbig S."/>
            <person name="Rudolph W.W."/>
            <person name="Gunzer F."/>
        </authorList>
    </citation>
    <scope>NUCLEOTIDE SEQUENCE [LARGE SCALE GENOMIC DNA]</scope>
    <source>
        <strain evidence="12 13">DSM 106044</strain>
    </source>
</reference>
<evidence type="ECO:0000313" key="12">
    <source>
        <dbReference type="EMBL" id="TLC99424.1"/>
    </source>
</evidence>
<dbReference type="InterPro" id="IPR001789">
    <property type="entry name" value="Sig_transdc_resp-reg_receiver"/>
</dbReference>
<dbReference type="STRING" id="180332.GCA_000797495_05620"/>